<feature type="chain" id="PRO_5040755089" evidence="1">
    <location>
        <begin position="26"/>
        <end position="260"/>
    </location>
</feature>
<gene>
    <name evidence="2" type="ORF">NG895_19190</name>
</gene>
<dbReference type="Proteomes" id="UP001155241">
    <property type="component" value="Unassembled WGS sequence"/>
</dbReference>
<accession>A0A9X2JHG5</accession>
<proteinExistence type="predicted"/>
<organism evidence="2 3">
    <name type="scientific">Aeoliella straminimaris</name>
    <dbReference type="NCBI Taxonomy" id="2954799"/>
    <lineage>
        <taxon>Bacteria</taxon>
        <taxon>Pseudomonadati</taxon>
        <taxon>Planctomycetota</taxon>
        <taxon>Planctomycetia</taxon>
        <taxon>Pirellulales</taxon>
        <taxon>Lacipirellulaceae</taxon>
        <taxon>Aeoliella</taxon>
    </lineage>
</organism>
<feature type="signal peptide" evidence="1">
    <location>
        <begin position="1"/>
        <end position="25"/>
    </location>
</feature>
<dbReference type="AlphaFoldDB" id="A0A9X2JHG5"/>
<protein>
    <submittedName>
        <fullName evidence="2">Uncharacterized protein</fullName>
    </submittedName>
</protein>
<keyword evidence="1" id="KW-0732">Signal</keyword>
<comment type="caution">
    <text evidence="2">The sequence shown here is derived from an EMBL/GenBank/DDBJ whole genome shotgun (WGS) entry which is preliminary data.</text>
</comment>
<name>A0A9X2JHG5_9BACT</name>
<keyword evidence="3" id="KW-1185">Reference proteome</keyword>
<evidence type="ECO:0000313" key="3">
    <source>
        <dbReference type="Proteomes" id="UP001155241"/>
    </source>
</evidence>
<dbReference type="RefSeq" id="WP_252854146.1">
    <property type="nucleotide sequence ID" value="NZ_JAMXLR010000065.1"/>
</dbReference>
<reference evidence="2" key="1">
    <citation type="submission" date="2022-06" db="EMBL/GenBank/DDBJ databases">
        <title>Aeoliella straminimaris, a novel planctomycete from sediments.</title>
        <authorList>
            <person name="Vitorino I.R."/>
            <person name="Lage O.M."/>
        </authorList>
    </citation>
    <scope>NUCLEOTIDE SEQUENCE</scope>
    <source>
        <strain evidence="2">ICT_H6.2</strain>
    </source>
</reference>
<evidence type="ECO:0000313" key="2">
    <source>
        <dbReference type="EMBL" id="MCO6046030.1"/>
    </source>
</evidence>
<dbReference type="PROSITE" id="PS51257">
    <property type="entry name" value="PROKAR_LIPOPROTEIN"/>
    <property type="match status" value="1"/>
</dbReference>
<sequence length="260" mass="28958">MPSAFGKLILTLSVALAGWTSACHAQQETAAPVTPPQAPEVTATQKMLADTLASVVRDAIPHQYARKKEWGQTKRITVGVTTDEPIYKLKLHRRKKAVSHGTWKQYRIKFVDPQQKLHIAVENLHSLAGGGVGLRLVMDAELDGWAQMRHYNRGIHLLTLTAEGRSRLRLVVDCEVRVAMGPKGMAIDPRVTASRLDIHDFQLQRFGELEGKLAEELGDGLKHVMRDQLDGPKLTAKLNRAIDKKRDRFVVSAADLLPSW</sequence>
<dbReference type="EMBL" id="JAMXLR010000065">
    <property type="protein sequence ID" value="MCO6046030.1"/>
    <property type="molecule type" value="Genomic_DNA"/>
</dbReference>
<evidence type="ECO:0000256" key="1">
    <source>
        <dbReference type="SAM" id="SignalP"/>
    </source>
</evidence>